<keyword evidence="5" id="KW-1185">Reference proteome</keyword>
<dbReference type="Gene3D" id="1.10.443.10">
    <property type="entry name" value="Intergrase catalytic core"/>
    <property type="match status" value="1"/>
</dbReference>
<accession>A0A3G1ZKR9</accession>
<dbReference type="GO" id="GO:0006310">
    <property type="term" value="P:DNA recombination"/>
    <property type="evidence" value="ECO:0007669"/>
    <property type="project" value="UniProtKB-KW"/>
</dbReference>
<dbReference type="GO" id="GO:0003677">
    <property type="term" value="F:DNA binding"/>
    <property type="evidence" value="ECO:0007669"/>
    <property type="project" value="InterPro"/>
</dbReference>
<name>A0A3G1ZKR9_BPPHH</name>
<evidence type="ECO:0000256" key="2">
    <source>
        <dbReference type="ARBA" id="ARBA00023172"/>
    </source>
</evidence>
<dbReference type="EMBL" id="MK002701">
    <property type="protein sequence ID" value="AYM00282.1"/>
    <property type="molecule type" value="Genomic_DNA"/>
</dbReference>
<dbReference type="SUPFAM" id="SSF56349">
    <property type="entry name" value="DNA breaking-rejoining enzymes"/>
    <property type="match status" value="1"/>
</dbReference>
<comment type="similarity">
    <text evidence="1">Belongs to the 'phage' integrase family.</text>
</comment>
<dbReference type="KEGG" id="vg:62571594"/>
<evidence type="ECO:0000313" key="4">
    <source>
        <dbReference type="EMBL" id="AYM00282.1"/>
    </source>
</evidence>
<dbReference type="GeneID" id="62571594"/>
<dbReference type="RefSeq" id="YP_009981842.1">
    <property type="nucleotide sequence ID" value="NC_052650.1"/>
</dbReference>
<dbReference type="InterPro" id="IPR011010">
    <property type="entry name" value="DNA_brk_join_enz"/>
</dbReference>
<evidence type="ECO:0000256" key="1">
    <source>
        <dbReference type="ARBA" id="ARBA00008857"/>
    </source>
</evidence>
<dbReference type="GO" id="GO:0015074">
    <property type="term" value="P:DNA integration"/>
    <property type="evidence" value="ECO:0007669"/>
    <property type="project" value="InterPro"/>
</dbReference>
<feature type="domain" description="Tyr recombinase" evidence="3">
    <location>
        <begin position="7"/>
        <end position="220"/>
    </location>
</feature>
<reference evidence="4 5" key="1">
    <citation type="journal article" date="2018" name="Genes (Basel)">
        <title>Complete Genome Sequence of the Model Halovirus PhiH1 (PhiH1).</title>
        <authorList>
            <person name="Dyall-Smith M."/>
            <person name="Pfeifer F."/>
            <person name="Witte A."/>
            <person name="Oesterhelt D."/>
            <person name="Pfeiffer F."/>
        </authorList>
    </citation>
    <scope>NUCLEOTIDE SEQUENCE [LARGE SCALE GENOMIC DNA]</scope>
    <source>
        <strain evidence="4">Variant phiH1</strain>
    </source>
</reference>
<dbReference type="InterPro" id="IPR013762">
    <property type="entry name" value="Integrase-like_cat_sf"/>
</dbReference>
<organism evidence="4 5">
    <name type="scientific">Halobacterium phage phiH</name>
    <name type="common">Bacteriophage phi-H</name>
    <dbReference type="NCBI Taxonomy" id="169684"/>
    <lineage>
        <taxon>Viruses</taxon>
        <taxon>Duplodnaviria</taxon>
        <taxon>Heunggongvirae</taxon>
        <taxon>Uroviricota</taxon>
        <taxon>Caudoviricetes</taxon>
        <taxon>Vertoviridae</taxon>
        <taxon>Myohalovirus</taxon>
        <taxon>Myohalovirus spontanei</taxon>
        <taxon>Myohalovirus phiH</taxon>
    </lineage>
</organism>
<dbReference type="Proteomes" id="UP000277198">
    <property type="component" value="Segment"/>
</dbReference>
<organismHost>
    <name type="scientific">Halobacterium salinarum</name>
    <name type="common">Halobacterium halobium</name>
    <dbReference type="NCBI Taxonomy" id="2242"/>
</organismHost>
<dbReference type="InterPro" id="IPR002104">
    <property type="entry name" value="Integrase_catalytic"/>
</dbReference>
<proteinExistence type="inferred from homology"/>
<dbReference type="PROSITE" id="PS51898">
    <property type="entry name" value="TYR_RECOMBINASE"/>
    <property type="match status" value="1"/>
</dbReference>
<gene>
    <name evidence="4" type="primary">int1</name>
    <name evidence="4" type="ORF">PhiH1_175</name>
</gene>
<dbReference type="CDD" id="cd00397">
    <property type="entry name" value="DNA_BRE_C"/>
    <property type="match status" value="1"/>
</dbReference>
<sequence>MSKERHAHEDALSENEFDVLLDGAGTLTPPQNLEATFLIHLSGKLGMRIGEIAHLRRSWVDLEQGLIEVPSHEPCEKGRDGGLCGYCRRQAKRTYQNDPENRDLDELLDAYWQPKTTAAERAVPYTFDEETKDVLTSFFEYYYEVPISVNTCRRRIKDAAEASDLNRRIYPHALRATAASQHAYEGLNIPSLKVMFGWKKLSTAEKYIRVSGGRTKRALLELYG</sequence>
<evidence type="ECO:0000259" key="3">
    <source>
        <dbReference type="PROSITE" id="PS51898"/>
    </source>
</evidence>
<dbReference type="Pfam" id="PF00589">
    <property type="entry name" value="Phage_integrase"/>
    <property type="match status" value="1"/>
</dbReference>
<evidence type="ECO:0000313" key="5">
    <source>
        <dbReference type="Proteomes" id="UP000277198"/>
    </source>
</evidence>
<keyword evidence="2" id="KW-0233">DNA recombination</keyword>
<protein>
    <submittedName>
        <fullName evidence="4">Tyrosine integrase/recombinase</fullName>
    </submittedName>
</protein>